<sequence length="223" mass="24417">MSTCSHRDAQQLLFSREQLIGYITQPCTPVGMESGTKTLPSALPLTCIYTRCINRYPVAKRVERAFCNMKVAGSTPTLPHLHAEVSPEHSCNVYYAPPVVSLCESCRPTNWASSSSSSSSSYDSIHQLMTAVSQFLFQMQPPGLLVSICNSLLSLCQIEHWDVLSQPSTARQPHISLALPEVGGVSDAFTSCFIAASPPRLMLYILLVQPPTHITDMKRSNAS</sequence>
<gene>
    <name evidence="1" type="ORF">PLEPLA_LOCUS32323</name>
</gene>
<comment type="caution">
    <text evidence="1">The sequence shown here is derived from an EMBL/GenBank/DDBJ whole genome shotgun (WGS) entry which is preliminary data.</text>
</comment>
<protein>
    <submittedName>
        <fullName evidence="1">Uncharacterized protein</fullName>
    </submittedName>
</protein>
<dbReference type="AlphaFoldDB" id="A0A9N7V8H6"/>
<accession>A0A9N7V8H6</accession>
<evidence type="ECO:0000313" key="2">
    <source>
        <dbReference type="Proteomes" id="UP001153269"/>
    </source>
</evidence>
<proteinExistence type="predicted"/>
<dbReference type="EMBL" id="CADEAL010003413">
    <property type="protein sequence ID" value="CAB1444607.1"/>
    <property type="molecule type" value="Genomic_DNA"/>
</dbReference>
<organism evidence="1 2">
    <name type="scientific">Pleuronectes platessa</name>
    <name type="common">European plaice</name>
    <dbReference type="NCBI Taxonomy" id="8262"/>
    <lineage>
        <taxon>Eukaryota</taxon>
        <taxon>Metazoa</taxon>
        <taxon>Chordata</taxon>
        <taxon>Craniata</taxon>
        <taxon>Vertebrata</taxon>
        <taxon>Euteleostomi</taxon>
        <taxon>Actinopterygii</taxon>
        <taxon>Neopterygii</taxon>
        <taxon>Teleostei</taxon>
        <taxon>Neoteleostei</taxon>
        <taxon>Acanthomorphata</taxon>
        <taxon>Carangaria</taxon>
        <taxon>Pleuronectiformes</taxon>
        <taxon>Pleuronectoidei</taxon>
        <taxon>Pleuronectidae</taxon>
        <taxon>Pleuronectes</taxon>
    </lineage>
</organism>
<keyword evidence="2" id="KW-1185">Reference proteome</keyword>
<evidence type="ECO:0000313" key="1">
    <source>
        <dbReference type="EMBL" id="CAB1444607.1"/>
    </source>
</evidence>
<reference evidence="1" key="1">
    <citation type="submission" date="2020-03" db="EMBL/GenBank/DDBJ databases">
        <authorList>
            <person name="Weist P."/>
        </authorList>
    </citation>
    <scope>NUCLEOTIDE SEQUENCE</scope>
</reference>
<name>A0A9N7V8H6_PLEPL</name>
<dbReference type="Proteomes" id="UP001153269">
    <property type="component" value="Unassembled WGS sequence"/>
</dbReference>